<accession>A0ABS3ABI0</accession>
<dbReference type="Proteomes" id="UP000779070">
    <property type="component" value="Unassembled WGS sequence"/>
</dbReference>
<evidence type="ECO:0000256" key="1">
    <source>
        <dbReference type="SAM" id="SignalP"/>
    </source>
</evidence>
<keyword evidence="3" id="KW-1185">Reference proteome</keyword>
<proteinExistence type="predicted"/>
<dbReference type="RefSeq" id="WP_206372251.1">
    <property type="nucleotide sequence ID" value="NZ_CAWPTM010000095.1"/>
</dbReference>
<evidence type="ECO:0008006" key="4">
    <source>
        <dbReference type="Google" id="ProtNLM"/>
    </source>
</evidence>
<protein>
    <recommendedName>
        <fullName evidence="4">WD40 repeat protein</fullName>
    </recommendedName>
</protein>
<sequence>MRILYFALLAVLSQSAYAVEFNPELLSQNRVMEGAPHSVSSDSNSVTSQYGVQGVIWALSTKMTRDNKYVVFNSRDKDWVSEGVETEWFIKNTETEELKPLGRPSLLGPRDVMSWVRISPNGRYIGFSHKSGSQTGSQTAVWDRMTDEVMPVEYDENQLPYIQDKGEMTSVVYPINERIVMLSHVLGKLSITDLKEKVTKKVNIDIYGNEAEIKISSIRPFSDDGRYTVYVVYKSEMDPDNVSDIDSQNLYLYDRIEDKHIKISSLHRENYALGSAYGSAFSISPDGQYVVYEARKPSSPEYSHYEKYQSYLVLYHIATKKYEYVKDINEELIQAIYKPSVSNDAESFAFSTRNSDYLALNSVSYQVVYFDRIHQKMIQPSISQRTGKPSSQTILPMIYGNGNGVLWRGNGVGLLENEFSGEHLYIMSPPSEPIIPEICLPYIN</sequence>
<gene>
    <name evidence="2" type="ORF">JYA62_23655</name>
</gene>
<dbReference type="SUPFAM" id="SSF82171">
    <property type="entry name" value="DPP6 N-terminal domain-like"/>
    <property type="match status" value="1"/>
</dbReference>
<evidence type="ECO:0000313" key="2">
    <source>
        <dbReference type="EMBL" id="MBN3580612.1"/>
    </source>
</evidence>
<name>A0ABS3ABI0_9VIBR</name>
<feature type="chain" id="PRO_5045402377" description="WD40 repeat protein" evidence="1">
    <location>
        <begin position="19"/>
        <end position="444"/>
    </location>
</feature>
<evidence type="ECO:0000313" key="3">
    <source>
        <dbReference type="Proteomes" id="UP000779070"/>
    </source>
</evidence>
<dbReference type="EMBL" id="JAFHLB010000061">
    <property type="protein sequence ID" value="MBN3580612.1"/>
    <property type="molecule type" value="Genomic_DNA"/>
</dbReference>
<organism evidence="2 3">
    <name type="scientific">Vibrio neptunius</name>
    <dbReference type="NCBI Taxonomy" id="170651"/>
    <lineage>
        <taxon>Bacteria</taxon>
        <taxon>Pseudomonadati</taxon>
        <taxon>Pseudomonadota</taxon>
        <taxon>Gammaproteobacteria</taxon>
        <taxon>Vibrionales</taxon>
        <taxon>Vibrionaceae</taxon>
        <taxon>Vibrio</taxon>
    </lineage>
</organism>
<keyword evidence="1" id="KW-0732">Signal</keyword>
<feature type="signal peptide" evidence="1">
    <location>
        <begin position="1"/>
        <end position="18"/>
    </location>
</feature>
<comment type="caution">
    <text evidence="2">The sequence shown here is derived from an EMBL/GenBank/DDBJ whole genome shotgun (WGS) entry which is preliminary data.</text>
</comment>
<reference evidence="2 3" key="1">
    <citation type="submission" date="2021-02" db="EMBL/GenBank/DDBJ databases">
        <title>Draft Genome Sequences of 5 Vibrio neptunius Strains Isolated From of Bivalve Hatcheries.</title>
        <authorList>
            <person name="Galvis F."/>
            <person name="Barja J.L."/>
            <person name="Lemos M.L."/>
            <person name="Balado M."/>
        </authorList>
    </citation>
    <scope>NUCLEOTIDE SEQUENCE [LARGE SCALE GENOMIC DNA]</scope>
    <source>
        <strain evidence="2 3">PP-145.98</strain>
    </source>
</reference>